<dbReference type="GO" id="GO:0005663">
    <property type="term" value="C:DNA replication factor C complex"/>
    <property type="evidence" value="ECO:0007669"/>
    <property type="project" value="TreeGrafter"/>
</dbReference>
<protein>
    <recommendedName>
        <fullName evidence="7">AAA+ ATPase domain-containing protein</fullName>
    </recommendedName>
</protein>
<keyword evidence="4" id="KW-0547">Nucleotide-binding</keyword>
<dbReference type="InterPro" id="IPR027417">
    <property type="entry name" value="P-loop_NTPase"/>
</dbReference>
<dbReference type="InterPro" id="IPR008921">
    <property type="entry name" value="DNA_pol3_clamp-load_cplx_C"/>
</dbReference>
<dbReference type="InterPro" id="IPR013748">
    <property type="entry name" value="Rep_factorC_C"/>
</dbReference>
<evidence type="ECO:0000259" key="7">
    <source>
        <dbReference type="SMART" id="SM00382"/>
    </source>
</evidence>
<dbReference type="EMBL" id="HBIB01050128">
    <property type="protein sequence ID" value="CAE0270766.1"/>
    <property type="molecule type" value="Transcribed_RNA"/>
</dbReference>
<dbReference type="GO" id="GO:0005634">
    <property type="term" value="C:nucleus"/>
    <property type="evidence" value="ECO:0007669"/>
    <property type="project" value="UniProtKB-SubCell"/>
</dbReference>
<dbReference type="InterPro" id="IPR050238">
    <property type="entry name" value="DNA_Rep/Repair_Clamp_Loader"/>
</dbReference>
<evidence type="ECO:0000256" key="1">
    <source>
        <dbReference type="ARBA" id="ARBA00004123"/>
    </source>
</evidence>
<dbReference type="Gene3D" id="3.40.50.300">
    <property type="entry name" value="P-loop containing nucleotide triphosphate hydrolases"/>
    <property type="match status" value="1"/>
</dbReference>
<dbReference type="Pfam" id="PF08542">
    <property type="entry name" value="Rep_fac_C"/>
    <property type="match status" value="1"/>
</dbReference>
<sequence length="333" mass="36441">MSASADASESHLPWVEKHRPSKLEELASHAEILKTLTKFVDEDRLPHLLFHGPPGTGKTTAIQAVARRIYGAKYKSMVLELNASDERGIGTVQNVIKEFASTKKIFSSGFKMIILDEADNMTSIAQFALRRIMEKYTQNTRFCLIGNYMNKIIPALQSRCTAFRFPPLKKEEMLTKLQAIADAEKVKLEEAGLTAIVTLSNGDMRSAVNLLQASALSNDFDVKELGVYRTAGAPSPSDVRTVLGTLMNGTFSQGRDILMKVVENNGIALRDIIEAFHSYLLRLALSSNALGFLLSKLSDIQETIAAGAHEKTAILATVGAFTVAKDLHVKSGQ</sequence>
<dbReference type="GO" id="GO:0006281">
    <property type="term" value="P:DNA repair"/>
    <property type="evidence" value="ECO:0007669"/>
    <property type="project" value="TreeGrafter"/>
</dbReference>
<dbReference type="GO" id="GO:0005524">
    <property type="term" value="F:ATP binding"/>
    <property type="evidence" value="ECO:0007669"/>
    <property type="project" value="UniProtKB-KW"/>
</dbReference>
<dbReference type="SUPFAM" id="SSF48019">
    <property type="entry name" value="post-AAA+ oligomerization domain-like"/>
    <property type="match status" value="1"/>
</dbReference>
<dbReference type="PANTHER" id="PTHR11669">
    <property type="entry name" value="REPLICATION FACTOR C / DNA POLYMERASE III GAMMA-TAU SUBUNIT"/>
    <property type="match status" value="1"/>
</dbReference>
<dbReference type="GO" id="GO:0016887">
    <property type="term" value="F:ATP hydrolysis activity"/>
    <property type="evidence" value="ECO:0007669"/>
    <property type="project" value="InterPro"/>
</dbReference>
<proteinExistence type="inferred from homology"/>
<dbReference type="Pfam" id="PF21960">
    <property type="entry name" value="RCF1-5-like_lid"/>
    <property type="match status" value="1"/>
</dbReference>
<dbReference type="CDD" id="cd18140">
    <property type="entry name" value="HLD_clamp_RFC"/>
    <property type="match status" value="1"/>
</dbReference>
<dbReference type="Gene3D" id="1.10.8.60">
    <property type="match status" value="1"/>
</dbReference>
<dbReference type="PANTHER" id="PTHR11669:SF9">
    <property type="entry name" value="REPLICATION FACTOR C SUBUNIT 5"/>
    <property type="match status" value="1"/>
</dbReference>
<feature type="domain" description="AAA+ ATPase" evidence="7">
    <location>
        <begin position="44"/>
        <end position="171"/>
    </location>
</feature>
<dbReference type="FunFam" id="3.40.50.300:FF:000129">
    <property type="entry name" value="Replication factor C subunit 5"/>
    <property type="match status" value="1"/>
</dbReference>
<accession>A0A7S3GM64</accession>
<evidence type="ECO:0000256" key="6">
    <source>
        <dbReference type="ARBA" id="ARBA00023242"/>
    </source>
</evidence>
<evidence type="ECO:0000256" key="2">
    <source>
        <dbReference type="ARBA" id="ARBA00005378"/>
    </source>
</evidence>
<evidence type="ECO:0000313" key="8">
    <source>
        <dbReference type="EMBL" id="CAE0270766.1"/>
    </source>
</evidence>
<dbReference type="Pfam" id="PF00004">
    <property type="entry name" value="AAA"/>
    <property type="match status" value="1"/>
</dbReference>
<evidence type="ECO:0000256" key="4">
    <source>
        <dbReference type="ARBA" id="ARBA00022741"/>
    </source>
</evidence>
<dbReference type="InterPro" id="IPR003959">
    <property type="entry name" value="ATPase_AAA_core"/>
</dbReference>
<dbReference type="NCBIfam" id="NF001679">
    <property type="entry name" value="PRK00440.1"/>
    <property type="match status" value="1"/>
</dbReference>
<dbReference type="AlphaFoldDB" id="A0A7S3GM64"/>
<gene>
    <name evidence="8" type="ORF">PBIL07802_LOCUS33121</name>
</gene>
<dbReference type="GO" id="GO:0006261">
    <property type="term" value="P:DNA-templated DNA replication"/>
    <property type="evidence" value="ECO:0007669"/>
    <property type="project" value="TreeGrafter"/>
</dbReference>
<dbReference type="SUPFAM" id="SSF52540">
    <property type="entry name" value="P-loop containing nucleoside triphosphate hydrolases"/>
    <property type="match status" value="1"/>
</dbReference>
<dbReference type="GO" id="GO:0003689">
    <property type="term" value="F:DNA clamp loader activity"/>
    <property type="evidence" value="ECO:0007669"/>
    <property type="project" value="TreeGrafter"/>
</dbReference>
<dbReference type="GO" id="GO:0003677">
    <property type="term" value="F:DNA binding"/>
    <property type="evidence" value="ECO:0007669"/>
    <property type="project" value="InterPro"/>
</dbReference>
<dbReference type="InterPro" id="IPR003593">
    <property type="entry name" value="AAA+_ATPase"/>
</dbReference>
<comment type="similarity">
    <text evidence="2">Belongs to the activator 1 small subunits family.</text>
</comment>
<comment type="subcellular location">
    <subcellularLocation>
        <location evidence="1">Nucleus</location>
    </subcellularLocation>
</comment>
<evidence type="ECO:0000256" key="3">
    <source>
        <dbReference type="ARBA" id="ARBA00022705"/>
    </source>
</evidence>
<dbReference type="Gene3D" id="1.20.272.10">
    <property type="match status" value="1"/>
</dbReference>
<reference evidence="8" key="1">
    <citation type="submission" date="2021-01" db="EMBL/GenBank/DDBJ databases">
        <authorList>
            <person name="Corre E."/>
            <person name="Pelletier E."/>
            <person name="Niang G."/>
            <person name="Scheremetjew M."/>
            <person name="Finn R."/>
            <person name="Kale V."/>
            <person name="Holt S."/>
            <person name="Cochrane G."/>
            <person name="Meng A."/>
            <person name="Brown T."/>
            <person name="Cohen L."/>
        </authorList>
    </citation>
    <scope>NUCLEOTIDE SEQUENCE</scope>
    <source>
        <strain evidence="8">NIES-2562</strain>
    </source>
</reference>
<keyword evidence="6" id="KW-0539">Nucleus</keyword>
<name>A0A7S3GM64_9EUKA</name>
<organism evidence="8">
    <name type="scientific">Palpitomonas bilix</name>
    <dbReference type="NCBI Taxonomy" id="652834"/>
    <lineage>
        <taxon>Eukaryota</taxon>
        <taxon>Eukaryota incertae sedis</taxon>
    </lineage>
</organism>
<keyword evidence="3" id="KW-0235">DNA replication</keyword>
<dbReference type="CDD" id="cd00009">
    <property type="entry name" value="AAA"/>
    <property type="match status" value="1"/>
</dbReference>
<keyword evidence="5" id="KW-0067">ATP-binding</keyword>
<dbReference type="SMART" id="SM00382">
    <property type="entry name" value="AAA"/>
    <property type="match status" value="1"/>
</dbReference>
<dbReference type="InterPro" id="IPR047854">
    <property type="entry name" value="RFC_lid"/>
</dbReference>
<evidence type="ECO:0000256" key="5">
    <source>
        <dbReference type="ARBA" id="ARBA00022840"/>
    </source>
</evidence>